<protein>
    <submittedName>
        <fullName evidence="2">Uncharacterized protein</fullName>
    </submittedName>
</protein>
<evidence type="ECO:0000256" key="1">
    <source>
        <dbReference type="SAM" id="MobiDB-lite"/>
    </source>
</evidence>
<comment type="caution">
    <text evidence="2">The sequence shown here is derived from an EMBL/GenBank/DDBJ whole genome shotgun (WGS) entry which is preliminary data.</text>
</comment>
<feature type="region of interest" description="Disordered" evidence="1">
    <location>
        <begin position="82"/>
        <end position="103"/>
    </location>
</feature>
<dbReference type="Proteomes" id="UP000542811">
    <property type="component" value="Unassembled WGS sequence"/>
</dbReference>
<name>A0ABR6GJ72_9HYPH</name>
<reference evidence="2 3" key="1">
    <citation type="submission" date="2020-08" db="EMBL/GenBank/DDBJ databases">
        <title>Genomic Encyclopedia of Type Strains, Phase III (KMG-III): the genomes of soil and plant-associated and newly described type strains.</title>
        <authorList>
            <person name="Whitman W."/>
        </authorList>
    </citation>
    <scope>NUCLEOTIDE SEQUENCE [LARGE SCALE GENOMIC DNA]</scope>
    <source>
        <strain evidence="2 3">CECT 8280</strain>
    </source>
</reference>
<proteinExistence type="predicted"/>
<accession>A0ABR6GJ72</accession>
<keyword evidence="3" id="KW-1185">Reference proteome</keyword>
<dbReference type="EMBL" id="JACHXX010000016">
    <property type="protein sequence ID" value="MBB3166343.1"/>
    <property type="molecule type" value="Genomic_DNA"/>
</dbReference>
<evidence type="ECO:0000313" key="3">
    <source>
        <dbReference type="Proteomes" id="UP000542811"/>
    </source>
</evidence>
<evidence type="ECO:0000313" key="2">
    <source>
        <dbReference type="EMBL" id="MBB3166343.1"/>
    </source>
</evidence>
<dbReference type="RefSeq" id="WP_143529533.1">
    <property type="nucleotide sequence ID" value="NZ_JAAXRI010000016.1"/>
</dbReference>
<sequence>MAFLTANTLTASEVSPECHQATRQYLGLLLEEVQGTRFEPIIKKDIEASGGMEKKLNEMTSRMSKDDCAFLMSAPESALRSLATSGLPADKGRYPSGWKNPQD</sequence>
<organism evidence="2 3">
    <name type="scientific">Rhizobium laguerreae</name>
    <dbReference type="NCBI Taxonomy" id="1076926"/>
    <lineage>
        <taxon>Bacteria</taxon>
        <taxon>Pseudomonadati</taxon>
        <taxon>Pseudomonadota</taxon>
        <taxon>Alphaproteobacteria</taxon>
        <taxon>Hyphomicrobiales</taxon>
        <taxon>Rhizobiaceae</taxon>
        <taxon>Rhizobium/Agrobacterium group</taxon>
        <taxon>Rhizobium</taxon>
    </lineage>
</organism>
<gene>
    <name evidence="2" type="ORF">FHS25_006860</name>
</gene>